<gene>
    <name evidence="1" type="ORF">PXEA_LOCUS12302</name>
</gene>
<keyword evidence="2" id="KW-1185">Reference proteome</keyword>
<evidence type="ECO:0000313" key="1">
    <source>
        <dbReference type="EMBL" id="VEL18862.1"/>
    </source>
</evidence>
<evidence type="ECO:0000313" key="2">
    <source>
        <dbReference type="Proteomes" id="UP000784294"/>
    </source>
</evidence>
<reference evidence="1" key="1">
    <citation type="submission" date="2018-11" db="EMBL/GenBank/DDBJ databases">
        <authorList>
            <consortium name="Pathogen Informatics"/>
        </authorList>
    </citation>
    <scope>NUCLEOTIDE SEQUENCE</scope>
</reference>
<accession>A0A448WS53</accession>
<protein>
    <submittedName>
        <fullName evidence="1">Uncharacterized protein</fullName>
    </submittedName>
</protein>
<comment type="caution">
    <text evidence="1">The sequence shown here is derived from an EMBL/GenBank/DDBJ whole genome shotgun (WGS) entry which is preliminary data.</text>
</comment>
<dbReference type="Proteomes" id="UP000784294">
    <property type="component" value="Unassembled WGS sequence"/>
</dbReference>
<sequence length="77" mass="8561">MLACVSVHGVVWIRVGLDDRCHDWVVGKPRKGTGPRVWNMSDLVTGAGQGLSHRDDACRNHNSFHPCSPRLEWAGRV</sequence>
<proteinExistence type="predicted"/>
<name>A0A448WS53_9PLAT</name>
<dbReference type="AlphaFoldDB" id="A0A448WS53"/>
<organism evidence="1 2">
    <name type="scientific">Protopolystoma xenopodis</name>
    <dbReference type="NCBI Taxonomy" id="117903"/>
    <lineage>
        <taxon>Eukaryota</taxon>
        <taxon>Metazoa</taxon>
        <taxon>Spiralia</taxon>
        <taxon>Lophotrochozoa</taxon>
        <taxon>Platyhelminthes</taxon>
        <taxon>Monogenea</taxon>
        <taxon>Polyopisthocotylea</taxon>
        <taxon>Polystomatidea</taxon>
        <taxon>Polystomatidae</taxon>
        <taxon>Protopolystoma</taxon>
    </lineage>
</organism>
<dbReference type="EMBL" id="CAAALY010039049">
    <property type="protein sequence ID" value="VEL18862.1"/>
    <property type="molecule type" value="Genomic_DNA"/>
</dbReference>